<evidence type="ECO:0000313" key="3">
    <source>
        <dbReference type="Proteomes" id="UP000076825"/>
    </source>
</evidence>
<gene>
    <name evidence="2" type="ORF">SAMEA3906487_00300</name>
</gene>
<proteinExistence type="predicted"/>
<protein>
    <submittedName>
        <fullName evidence="2">Uncharacterized protein</fullName>
    </submittedName>
</protein>
<dbReference type="PATRIC" id="fig|123899.6.peg.282"/>
<dbReference type="GeneID" id="56588284"/>
<sequence length="74" mass="7943">MEVKAISPFEHMGTRRRGDVFEVSERIGERLVQKGLAEFVSPPVKGAVSSGPADDSTGTGEPSGTSRRARVKKD</sequence>
<reference evidence="2 3" key="1">
    <citation type="submission" date="2016-04" db="EMBL/GenBank/DDBJ databases">
        <authorList>
            <consortium name="Pathogen Informatics"/>
        </authorList>
    </citation>
    <scope>NUCLEOTIDE SEQUENCE [LARGE SCALE GENOMIC DNA]</scope>
    <source>
        <strain evidence="2 3">H044680328</strain>
    </source>
</reference>
<evidence type="ECO:0000313" key="2">
    <source>
        <dbReference type="EMBL" id="SAI66520.1"/>
    </source>
</evidence>
<dbReference type="STRING" id="123899.SAMEA3906487_00300"/>
<dbReference type="Proteomes" id="UP000076825">
    <property type="component" value="Chromosome 1"/>
</dbReference>
<organism evidence="2 3">
    <name type="scientific">Bordetella trematum</name>
    <dbReference type="NCBI Taxonomy" id="123899"/>
    <lineage>
        <taxon>Bacteria</taxon>
        <taxon>Pseudomonadati</taxon>
        <taxon>Pseudomonadota</taxon>
        <taxon>Betaproteobacteria</taxon>
        <taxon>Burkholderiales</taxon>
        <taxon>Alcaligenaceae</taxon>
        <taxon>Bordetella</taxon>
    </lineage>
</organism>
<feature type="region of interest" description="Disordered" evidence="1">
    <location>
        <begin position="41"/>
        <end position="74"/>
    </location>
</feature>
<name>A0A157S7V8_9BORD</name>
<evidence type="ECO:0000256" key="1">
    <source>
        <dbReference type="SAM" id="MobiDB-lite"/>
    </source>
</evidence>
<feature type="compositionally biased region" description="Polar residues" evidence="1">
    <location>
        <begin position="56"/>
        <end position="66"/>
    </location>
</feature>
<dbReference type="RefSeq" id="WP_063491446.1">
    <property type="nucleotide sequence ID" value="NZ_CP016340.1"/>
</dbReference>
<dbReference type="AlphaFoldDB" id="A0A157S7V8"/>
<dbReference type="KEGG" id="btrm:SAMEA390648700300"/>
<keyword evidence="3" id="KW-1185">Reference proteome</keyword>
<dbReference type="EMBL" id="LT546645">
    <property type="protein sequence ID" value="SAI66520.1"/>
    <property type="molecule type" value="Genomic_DNA"/>
</dbReference>
<accession>A0A157S7V8</accession>
<dbReference type="OrthoDB" id="9889872at2"/>